<protein>
    <submittedName>
        <fullName evidence="1">Uncharacterized protein</fullName>
    </submittedName>
</protein>
<organism evidence="1 2">
    <name type="scientific">Trichonephila inaurata madagascariensis</name>
    <dbReference type="NCBI Taxonomy" id="2747483"/>
    <lineage>
        <taxon>Eukaryota</taxon>
        <taxon>Metazoa</taxon>
        <taxon>Ecdysozoa</taxon>
        <taxon>Arthropoda</taxon>
        <taxon>Chelicerata</taxon>
        <taxon>Arachnida</taxon>
        <taxon>Araneae</taxon>
        <taxon>Araneomorphae</taxon>
        <taxon>Entelegynae</taxon>
        <taxon>Araneoidea</taxon>
        <taxon>Nephilidae</taxon>
        <taxon>Trichonephila</taxon>
        <taxon>Trichonephila inaurata</taxon>
    </lineage>
</organism>
<accession>A0A8X6Y0Q7</accession>
<evidence type="ECO:0000313" key="2">
    <source>
        <dbReference type="Proteomes" id="UP000886998"/>
    </source>
</evidence>
<name>A0A8X6Y0Q7_9ARAC</name>
<keyword evidence="2" id="KW-1185">Reference proteome</keyword>
<evidence type="ECO:0000313" key="1">
    <source>
        <dbReference type="EMBL" id="GFY62282.1"/>
    </source>
</evidence>
<dbReference type="Proteomes" id="UP000886998">
    <property type="component" value="Unassembled WGS sequence"/>
</dbReference>
<sequence length="105" mass="12582">MISCPHPGDEVIRLSLEPWRLRDPLTLNWNPSEEFLFNRGVPHTFVGTPTSEDIPGVRRPRIGVNIYGMREHRKEKELREWQVFDIAWRSISYRIFFEVSFLEKR</sequence>
<dbReference type="EMBL" id="BMAV01014160">
    <property type="protein sequence ID" value="GFY62282.1"/>
    <property type="molecule type" value="Genomic_DNA"/>
</dbReference>
<gene>
    <name evidence="1" type="ORF">TNIN_182881</name>
</gene>
<dbReference type="AlphaFoldDB" id="A0A8X6Y0Q7"/>
<comment type="caution">
    <text evidence="1">The sequence shown here is derived from an EMBL/GenBank/DDBJ whole genome shotgun (WGS) entry which is preliminary data.</text>
</comment>
<dbReference type="OrthoDB" id="10275321at2759"/>
<reference evidence="1" key="1">
    <citation type="submission" date="2020-08" db="EMBL/GenBank/DDBJ databases">
        <title>Multicomponent nature underlies the extraordinary mechanical properties of spider dragline silk.</title>
        <authorList>
            <person name="Kono N."/>
            <person name="Nakamura H."/>
            <person name="Mori M."/>
            <person name="Yoshida Y."/>
            <person name="Ohtoshi R."/>
            <person name="Malay A.D."/>
            <person name="Moran D.A.P."/>
            <person name="Tomita M."/>
            <person name="Numata K."/>
            <person name="Arakawa K."/>
        </authorList>
    </citation>
    <scope>NUCLEOTIDE SEQUENCE</scope>
</reference>
<proteinExistence type="predicted"/>